<evidence type="ECO:0000313" key="1">
    <source>
        <dbReference type="EnsemblMetazoa" id="GPPI026575-PA"/>
    </source>
</evidence>
<dbReference type="EMBL" id="JXJN01012479">
    <property type="status" value="NOT_ANNOTATED_CDS"/>
    <property type="molecule type" value="Genomic_DNA"/>
</dbReference>
<evidence type="ECO:0000313" key="2">
    <source>
        <dbReference type="Proteomes" id="UP000092460"/>
    </source>
</evidence>
<dbReference type="AlphaFoldDB" id="A0A1B0BDH5"/>
<dbReference type="Proteomes" id="UP000092460">
    <property type="component" value="Unassembled WGS sequence"/>
</dbReference>
<proteinExistence type="predicted"/>
<reference evidence="1" key="2">
    <citation type="submission" date="2020-05" db="UniProtKB">
        <authorList>
            <consortium name="EnsemblMetazoa"/>
        </authorList>
    </citation>
    <scope>IDENTIFICATION</scope>
    <source>
        <strain evidence="1">IAEA</strain>
    </source>
</reference>
<sequence>MYLLHNLSKFDAFLCHMPAIYYKRNCKTIASIYLVSFAVDECENVLHFAAEVVFCLNTMSELDNSKMCELASNLFDGVIVLY</sequence>
<reference evidence="2" key="1">
    <citation type="submission" date="2015-01" db="EMBL/GenBank/DDBJ databases">
        <authorList>
            <person name="Aksoy S."/>
            <person name="Warren W."/>
            <person name="Wilson R.K."/>
        </authorList>
    </citation>
    <scope>NUCLEOTIDE SEQUENCE [LARGE SCALE GENOMIC DNA]</scope>
    <source>
        <strain evidence="2">IAEA</strain>
    </source>
</reference>
<dbReference type="VEuPathDB" id="VectorBase:GPPI026575"/>
<name>A0A1B0BDH5_9MUSC</name>
<protein>
    <submittedName>
        <fullName evidence="1">Uncharacterized protein</fullName>
    </submittedName>
</protein>
<dbReference type="EnsemblMetazoa" id="GPPI026575-RA">
    <property type="protein sequence ID" value="GPPI026575-PA"/>
    <property type="gene ID" value="GPPI026575"/>
</dbReference>
<accession>A0A1B0BDH5</accession>
<organism evidence="1 2">
    <name type="scientific">Glossina palpalis gambiensis</name>
    <dbReference type="NCBI Taxonomy" id="67801"/>
    <lineage>
        <taxon>Eukaryota</taxon>
        <taxon>Metazoa</taxon>
        <taxon>Ecdysozoa</taxon>
        <taxon>Arthropoda</taxon>
        <taxon>Hexapoda</taxon>
        <taxon>Insecta</taxon>
        <taxon>Pterygota</taxon>
        <taxon>Neoptera</taxon>
        <taxon>Endopterygota</taxon>
        <taxon>Diptera</taxon>
        <taxon>Brachycera</taxon>
        <taxon>Muscomorpha</taxon>
        <taxon>Hippoboscoidea</taxon>
        <taxon>Glossinidae</taxon>
        <taxon>Glossina</taxon>
    </lineage>
</organism>
<keyword evidence="2" id="KW-1185">Reference proteome</keyword>